<name>A0ABT4R566_9HYPH</name>
<reference evidence="1" key="1">
    <citation type="submission" date="2022-11" db="EMBL/GenBank/DDBJ databases">
        <authorList>
            <person name="Coimbra C."/>
        </authorList>
    </citation>
    <scope>NUCLEOTIDE SEQUENCE</scope>
    <source>
        <strain evidence="1">Jales19</strain>
    </source>
</reference>
<gene>
    <name evidence="1" type="ORF">OOJ09_31475</name>
</gene>
<keyword evidence="2" id="KW-1185">Reference proteome</keyword>
<dbReference type="RefSeq" id="WP_269908946.1">
    <property type="nucleotide sequence ID" value="NZ_JAPFQA010000037.1"/>
</dbReference>
<organism evidence="1 2">
    <name type="scientific">Mesorhizobium qingshengii</name>
    <dbReference type="NCBI Taxonomy" id="1165689"/>
    <lineage>
        <taxon>Bacteria</taxon>
        <taxon>Pseudomonadati</taxon>
        <taxon>Pseudomonadota</taxon>
        <taxon>Alphaproteobacteria</taxon>
        <taxon>Hyphomicrobiales</taxon>
        <taxon>Phyllobacteriaceae</taxon>
        <taxon>Mesorhizobium</taxon>
    </lineage>
</organism>
<sequence length="114" mass="13028">MPLSMNEQVAFMSTEIERRVAIEVDRRFAAWRAHTTAYLDGQLKSLAGALARDYVDATLKMRADLDQRFDQKLSEVETAMLRQFRAQVQDIKRQTTIEVAIARRKPNSGAAHHP</sequence>
<proteinExistence type="predicted"/>
<evidence type="ECO:0000313" key="1">
    <source>
        <dbReference type="EMBL" id="MCZ8548698.1"/>
    </source>
</evidence>
<dbReference type="EMBL" id="JAPFQA010000037">
    <property type="protein sequence ID" value="MCZ8548698.1"/>
    <property type="molecule type" value="Genomic_DNA"/>
</dbReference>
<evidence type="ECO:0000313" key="2">
    <source>
        <dbReference type="Proteomes" id="UP001152178"/>
    </source>
</evidence>
<evidence type="ECO:0008006" key="3">
    <source>
        <dbReference type="Google" id="ProtNLM"/>
    </source>
</evidence>
<dbReference type="Proteomes" id="UP001152178">
    <property type="component" value="Unassembled WGS sequence"/>
</dbReference>
<comment type="caution">
    <text evidence="1">The sequence shown here is derived from an EMBL/GenBank/DDBJ whole genome shotgun (WGS) entry which is preliminary data.</text>
</comment>
<accession>A0ABT4R566</accession>
<protein>
    <recommendedName>
        <fullName evidence="3">Phasin protein</fullName>
    </recommendedName>
</protein>